<keyword evidence="1" id="KW-1133">Transmembrane helix</keyword>
<dbReference type="Proteomes" id="UP000199328">
    <property type="component" value="Unassembled WGS sequence"/>
</dbReference>
<dbReference type="EMBL" id="FNFV01000014">
    <property type="protein sequence ID" value="SDL12075.1"/>
    <property type="molecule type" value="Genomic_DNA"/>
</dbReference>
<evidence type="ECO:0000313" key="4">
    <source>
        <dbReference type="Proteomes" id="UP000199328"/>
    </source>
</evidence>
<dbReference type="InterPro" id="IPR037185">
    <property type="entry name" value="EmrE-like"/>
</dbReference>
<feature type="transmembrane region" description="Helical" evidence="1">
    <location>
        <begin position="265"/>
        <end position="282"/>
    </location>
</feature>
<keyword evidence="1" id="KW-0472">Membrane</keyword>
<dbReference type="PANTHER" id="PTHR22911">
    <property type="entry name" value="ACYL-MALONYL CONDENSING ENZYME-RELATED"/>
    <property type="match status" value="1"/>
</dbReference>
<accession>A0A1G9HGP3</accession>
<keyword evidence="1" id="KW-0812">Transmembrane</keyword>
<evidence type="ECO:0000313" key="3">
    <source>
        <dbReference type="EMBL" id="SDL12075.1"/>
    </source>
</evidence>
<dbReference type="GO" id="GO:0016020">
    <property type="term" value="C:membrane"/>
    <property type="evidence" value="ECO:0007669"/>
    <property type="project" value="InterPro"/>
</dbReference>
<keyword evidence="4" id="KW-1185">Reference proteome</keyword>
<feature type="transmembrane region" description="Helical" evidence="1">
    <location>
        <begin position="128"/>
        <end position="146"/>
    </location>
</feature>
<dbReference type="SUPFAM" id="SSF103481">
    <property type="entry name" value="Multidrug resistance efflux transporter EmrE"/>
    <property type="match status" value="2"/>
</dbReference>
<gene>
    <name evidence="3" type="ORF">SAMN05216257_11413</name>
</gene>
<reference evidence="4" key="1">
    <citation type="submission" date="2016-10" db="EMBL/GenBank/DDBJ databases">
        <authorList>
            <person name="Varghese N."/>
            <person name="Submissions S."/>
        </authorList>
    </citation>
    <scope>NUCLEOTIDE SEQUENCE [LARGE SCALE GENOMIC DNA]</scope>
    <source>
        <strain evidence="4">CGMCC 1.10789</strain>
    </source>
</reference>
<dbReference type="Pfam" id="PF00892">
    <property type="entry name" value="EamA"/>
    <property type="match status" value="1"/>
</dbReference>
<feature type="transmembrane region" description="Helical" evidence="1">
    <location>
        <begin position="97"/>
        <end position="119"/>
    </location>
</feature>
<dbReference type="RefSeq" id="WP_092501373.1">
    <property type="nucleotide sequence ID" value="NZ_FNFV01000014.1"/>
</dbReference>
<feature type="transmembrane region" description="Helical" evidence="1">
    <location>
        <begin position="239"/>
        <end position="259"/>
    </location>
</feature>
<feature type="transmembrane region" description="Helical" evidence="1">
    <location>
        <begin position="152"/>
        <end position="169"/>
    </location>
</feature>
<organism evidence="3 4">
    <name type="scientific">Meinhardsimonia xiamenensis</name>
    <dbReference type="NCBI Taxonomy" id="990712"/>
    <lineage>
        <taxon>Bacteria</taxon>
        <taxon>Pseudomonadati</taxon>
        <taxon>Pseudomonadota</taxon>
        <taxon>Alphaproteobacteria</taxon>
        <taxon>Rhodobacterales</taxon>
        <taxon>Paracoccaceae</taxon>
        <taxon>Meinhardsimonia</taxon>
    </lineage>
</organism>
<feature type="transmembrane region" description="Helical" evidence="1">
    <location>
        <begin position="71"/>
        <end position="91"/>
    </location>
</feature>
<dbReference type="AlphaFoldDB" id="A0A1G9HGP3"/>
<name>A0A1G9HGP3_9RHOB</name>
<dbReference type="PANTHER" id="PTHR22911:SF135">
    <property type="entry name" value="BLR4310 PROTEIN"/>
    <property type="match status" value="1"/>
</dbReference>
<protein>
    <submittedName>
        <fullName evidence="3">S-adenosylmethionine uptake transporter</fullName>
    </submittedName>
</protein>
<dbReference type="STRING" id="990712.SAMN05216257_11413"/>
<sequence length="301" mass="31865">MAGLSDNARGALLMIGSMAAFTFNDACMKGLAGELPLVQAVFLRGIATTALMYLLARWLGRLRLDLPAREWRLILLRALADIGATAFFLTALFNMPIANVTAILQALPLTVTLAGALFLGEAVGWRRLAAILVGFTGVLIIVRPGFSGFNAYSLHVLVAVGFVTVRDLVARRLSPQVPSLTAAVVNAAAITVGFGIASAFIDWVPVTGRAGLLLATASVLIIGGYLFSVSAMRVGEIAVVAPFRYTSLLWALVAGLLIFGEWPDGPTLAGAALVVATGLYTFRRERRLKRGERPKAAVDKG</sequence>
<feature type="transmembrane region" description="Helical" evidence="1">
    <location>
        <begin position="181"/>
        <end position="201"/>
    </location>
</feature>
<feature type="transmembrane region" description="Helical" evidence="1">
    <location>
        <begin position="207"/>
        <end position="227"/>
    </location>
</feature>
<evidence type="ECO:0000256" key="1">
    <source>
        <dbReference type="SAM" id="Phobius"/>
    </source>
</evidence>
<dbReference type="InterPro" id="IPR000620">
    <property type="entry name" value="EamA_dom"/>
</dbReference>
<proteinExistence type="predicted"/>
<dbReference type="OrthoDB" id="7165334at2"/>
<evidence type="ECO:0000259" key="2">
    <source>
        <dbReference type="Pfam" id="PF00892"/>
    </source>
</evidence>
<feature type="domain" description="EamA" evidence="2">
    <location>
        <begin position="9"/>
        <end position="142"/>
    </location>
</feature>
<feature type="transmembrane region" description="Helical" evidence="1">
    <location>
        <begin position="37"/>
        <end position="59"/>
    </location>
</feature>